<evidence type="ECO:0000313" key="4">
    <source>
        <dbReference type="Proteomes" id="UP000243081"/>
    </source>
</evidence>
<dbReference type="PANTHER" id="PTHR12149:SF8">
    <property type="entry name" value="PROTEIN-RIBULOSAMINE 3-KINASE"/>
    <property type="match status" value="1"/>
</dbReference>
<protein>
    <recommendedName>
        <fullName evidence="1">protein-ribulosamine 3-kinase</fullName>
        <ecNumber evidence="1">2.7.1.172</ecNumber>
    </recommendedName>
</protein>
<gene>
    <name evidence="3" type="ORF">LLEC1_04716</name>
</gene>
<dbReference type="Gene3D" id="3.90.1200.10">
    <property type="match status" value="1"/>
</dbReference>
<organism evidence="3 4">
    <name type="scientific">Cordyceps confragosa</name>
    <name type="common">Lecanicillium lecanii</name>
    <dbReference type="NCBI Taxonomy" id="2714763"/>
    <lineage>
        <taxon>Eukaryota</taxon>
        <taxon>Fungi</taxon>
        <taxon>Dikarya</taxon>
        <taxon>Ascomycota</taxon>
        <taxon>Pezizomycotina</taxon>
        <taxon>Sordariomycetes</taxon>
        <taxon>Hypocreomycetidae</taxon>
        <taxon>Hypocreales</taxon>
        <taxon>Cordycipitaceae</taxon>
        <taxon>Akanthomyces</taxon>
    </lineage>
</organism>
<dbReference type="AlphaFoldDB" id="A0A179IN80"/>
<dbReference type="Proteomes" id="UP000243081">
    <property type="component" value="Unassembled WGS sequence"/>
</dbReference>
<name>A0A179IN80_CORDF</name>
<keyword evidence="4" id="KW-1185">Reference proteome</keyword>
<evidence type="ECO:0000256" key="2">
    <source>
        <dbReference type="ARBA" id="ARBA00048655"/>
    </source>
</evidence>
<comment type="caution">
    <text evidence="3">The sequence shown here is derived from an EMBL/GenBank/DDBJ whole genome shotgun (WGS) entry which is preliminary data.</text>
</comment>
<dbReference type="EC" id="2.7.1.172" evidence="1"/>
<dbReference type="OrthoDB" id="4869952at2759"/>
<dbReference type="InterPro" id="IPR016477">
    <property type="entry name" value="Fructo-/Ketosamine-3-kinase"/>
</dbReference>
<dbReference type="InterPro" id="IPR011009">
    <property type="entry name" value="Kinase-like_dom_sf"/>
</dbReference>
<dbReference type="EMBL" id="LUKN01000356">
    <property type="protein sequence ID" value="OAR03061.1"/>
    <property type="molecule type" value="Genomic_DNA"/>
</dbReference>
<dbReference type="GO" id="GO:0102193">
    <property type="term" value="F:protein-ribulosamine 3-kinase activity"/>
    <property type="evidence" value="ECO:0007669"/>
    <property type="project" value="UniProtKB-EC"/>
</dbReference>
<accession>A0A179IN80</accession>
<reference evidence="3 4" key="1">
    <citation type="submission" date="2016-03" db="EMBL/GenBank/DDBJ databases">
        <title>Fine-scale spatial genetic structure of a fungal parasite of coffee scale insects.</title>
        <authorList>
            <person name="Jackson D."/>
            <person name="Zemenick K.A."/>
            <person name="Malloure B."/>
            <person name="Quandt C.A."/>
            <person name="James T.Y."/>
        </authorList>
    </citation>
    <scope>NUCLEOTIDE SEQUENCE [LARGE SCALE GENOMIC DNA]</scope>
    <source>
        <strain evidence="3 4">UM487</strain>
    </source>
</reference>
<evidence type="ECO:0000256" key="1">
    <source>
        <dbReference type="ARBA" id="ARBA00011961"/>
    </source>
</evidence>
<evidence type="ECO:0000313" key="3">
    <source>
        <dbReference type="EMBL" id="OAR03061.1"/>
    </source>
</evidence>
<dbReference type="PANTHER" id="PTHR12149">
    <property type="entry name" value="FRUCTOSAMINE 3 KINASE-RELATED PROTEIN"/>
    <property type="match status" value="1"/>
</dbReference>
<comment type="catalytic activity">
    <reaction evidence="2">
        <text>N(6)-D-ribulosyl-L-lysyl-[protein] + ATP = N(6)-(3-O-phospho-D-ribulosyl)-L-lysyl-[protein] + ADP + H(+)</text>
        <dbReference type="Rhea" id="RHEA:48432"/>
        <dbReference type="Rhea" id="RHEA-COMP:12103"/>
        <dbReference type="Rhea" id="RHEA-COMP:12104"/>
        <dbReference type="ChEBI" id="CHEBI:15378"/>
        <dbReference type="ChEBI" id="CHEBI:30616"/>
        <dbReference type="ChEBI" id="CHEBI:90418"/>
        <dbReference type="ChEBI" id="CHEBI:90420"/>
        <dbReference type="ChEBI" id="CHEBI:456216"/>
        <dbReference type="EC" id="2.7.1.172"/>
    </reaction>
    <physiologicalReaction direction="left-to-right" evidence="2">
        <dbReference type="Rhea" id="RHEA:48433"/>
    </physiologicalReaction>
</comment>
<dbReference type="SUPFAM" id="SSF56112">
    <property type="entry name" value="Protein kinase-like (PK-like)"/>
    <property type="match status" value="1"/>
</dbReference>
<dbReference type="Pfam" id="PF03881">
    <property type="entry name" value="Fructosamin_kin"/>
    <property type="match status" value="1"/>
</dbReference>
<proteinExistence type="predicted"/>
<sequence>MAPGQGFFLELSGSSTSSTGDREREAFRELCRPLMQSIRNQFPIEPRAVVRVQQHGRSCWATTLKIDTTDPDGTRKSYFCKAFWVKTLKGSGSAAFAAGECKSAIEISRAVPGHVPHPHYWGQFLHNRDLYSYYIQDFHDMTLGGAPDPVELVGIVTRMHRETSANGAFGYCQPTVIGSMERRNSWQTSWAHAFAAHLKDAFEYDRDVNGPWRELRAVYEELVAHVVPRLLDVLQIGGRSITPALLHGDLCERNVGIDKGTGKIVLFDPGCFYGHNEMEFAAWRCSWATHFNLEDRSYLSLYEKEIPPSEPAEEWDDRNRLYSIYAYLVASGSHFGSSFRLIAKNEMICLCRMYGSEKYDMTRGKYDPDLIQSLLEDKSSGVGPSL</sequence>